<accession>A0A511BQ31</accession>
<keyword evidence="4" id="KW-1185">Reference proteome</keyword>
<organism evidence="3 4">
    <name type="scientific">Swaminathania salitolerans</name>
    <dbReference type="NCBI Taxonomy" id="182838"/>
    <lineage>
        <taxon>Bacteria</taxon>
        <taxon>Pseudomonadati</taxon>
        <taxon>Pseudomonadota</taxon>
        <taxon>Alphaproteobacteria</taxon>
        <taxon>Acetobacterales</taxon>
        <taxon>Acetobacteraceae</taxon>
        <taxon>Swaminathania</taxon>
    </lineage>
</organism>
<name>A0A511BQ31_9PROT</name>
<sequence>MRRLSALAVVTFALSLPTLSGPGQVAGPASPSWSILSVASAMPERPVTESGRHLAFDSRASLRCTRAPRLVRTAFEPSAYAQRAEGGNMNGRNAGDGQRRSENVPAPNTPTQNAAGVRSLKSCFSDADRIGAGYTQFVSNSAVRHPHHRLRG</sequence>
<comment type="caution">
    <text evidence="3">The sequence shown here is derived from an EMBL/GenBank/DDBJ whole genome shotgun (WGS) entry which is preliminary data.</text>
</comment>
<gene>
    <name evidence="3" type="ORF">SSA02_15930</name>
</gene>
<evidence type="ECO:0008006" key="5">
    <source>
        <dbReference type="Google" id="ProtNLM"/>
    </source>
</evidence>
<reference evidence="3 4" key="1">
    <citation type="submission" date="2019-07" db="EMBL/GenBank/DDBJ databases">
        <title>Whole genome shotgun sequence of Swaminathania salitolerans NBRC 104436.</title>
        <authorList>
            <person name="Hosoyama A."/>
            <person name="Uohara A."/>
            <person name="Ohji S."/>
            <person name="Ichikawa N."/>
        </authorList>
    </citation>
    <scope>NUCLEOTIDE SEQUENCE [LARGE SCALE GENOMIC DNA]</scope>
    <source>
        <strain evidence="3 4">NBRC 104436</strain>
    </source>
</reference>
<feature type="chain" id="PRO_5022221914" description="Secreted protein" evidence="2">
    <location>
        <begin position="21"/>
        <end position="152"/>
    </location>
</feature>
<dbReference type="EMBL" id="BJVC01000003">
    <property type="protein sequence ID" value="GEL02430.1"/>
    <property type="molecule type" value="Genomic_DNA"/>
</dbReference>
<keyword evidence="2" id="KW-0732">Signal</keyword>
<feature type="signal peptide" evidence="2">
    <location>
        <begin position="1"/>
        <end position="20"/>
    </location>
</feature>
<dbReference type="AlphaFoldDB" id="A0A511BQ31"/>
<evidence type="ECO:0000256" key="1">
    <source>
        <dbReference type="SAM" id="MobiDB-lite"/>
    </source>
</evidence>
<dbReference type="RefSeq" id="WP_147093519.1">
    <property type="nucleotide sequence ID" value="NZ_BJVC01000003.1"/>
</dbReference>
<dbReference type="OrthoDB" id="7273761at2"/>
<evidence type="ECO:0000256" key="2">
    <source>
        <dbReference type="SAM" id="SignalP"/>
    </source>
</evidence>
<feature type="region of interest" description="Disordered" evidence="1">
    <location>
        <begin position="76"/>
        <end position="117"/>
    </location>
</feature>
<protein>
    <recommendedName>
        <fullName evidence="5">Secreted protein</fullName>
    </recommendedName>
</protein>
<evidence type="ECO:0000313" key="4">
    <source>
        <dbReference type="Proteomes" id="UP000321405"/>
    </source>
</evidence>
<evidence type="ECO:0000313" key="3">
    <source>
        <dbReference type="EMBL" id="GEL02430.1"/>
    </source>
</evidence>
<dbReference type="Proteomes" id="UP000321405">
    <property type="component" value="Unassembled WGS sequence"/>
</dbReference>
<proteinExistence type="predicted"/>